<proteinExistence type="predicted"/>
<evidence type="ECO:0000313" key="1">
    <source>
        <dbReference type="EMBL" id="PIQ06906.1"/>
    </source>
</evidence>
<protein>
    <submittedName>
        <fullName evidence="1">Uncharacterized protein</fullName>
    </submittedName>
</protein>
<sequence length="224" mass="26800">MPKPKLPDKDFKWTPELAYAIGLLTTDGNLSKNGRNITMRSSDTQLLKTFKKCLDLTTKITQSRNDGWAKKPCYRIQFSNVQFYRWLLKIGLFPAKTYTIGKIKIPDKYFQDFLRGHLDGDGSVWTYKDYYNTYKNPKYIYTRLYTRFISASKIHIEWIKENIRRLLPINGRLYQRNPRRPDQTTSMWEVKFAKKESIKLLSWLYYHSDVPCLKRKRKIAEKFI</sequence>
<dbReference type="GO" id="GO:0004519">
    <property type="term" value="F:endonuclease activity"/>
    <property type="evidence" value="ECO:0007669"/>
    <property type="project" value="InterPro"/>
</dbReference>
<organism evidence="1 2">
    <name type="scientific">Candidatus Nealsonbacteria bacterium CG18_big_fil_WC_8_21_14_2_50_37_10</name>
    <dbReference type="NCBI Taxonomy" id="1974717"/>
    <lineage>
        <taxon>Bacteria</taxon>
        <taxon>Candidatus Nealsoniibacteriota</taxon>
    </lineage>
</organism>
<name>A0A2H0FJN6_9BACT</name>
<dbReference type="Gene3D" id="3.10.28.10">
    <property type="entry name" value="Homing endonucleases"/>
    <property type="match status" value="1"/>
</dbReference>
<gene>
    <name evidence="1" type="ORF">COW72_01435</name>
</gene>
<dbReference type="AlphaFoldDB" id="A0A2H0FJN6"/>
<comment type="caution">
    <text evidence="1">The sequence shown here is derived from an EMBL/GenBank/DDBJ whole genome shotgun (WGS) entry which is preliminary data.</text>
</comment>
<dbReference type="EMBL" id="PCUC01000078">
    <property type="protein sequence ID" value="PIQ06906.1"/>
    <property type="molecule type" value="Genomic_DNA"/>
</dbReference>
<reference evidence="1 2" key="1">
    <citation type="submission" date="2017-09" db="EMBL/GenBank/DDBJ databases">
        <title>Depth-based differentiation of microbial function through sediment-hosted aquifers and enrichment of novel symbionts in the deep terrestrial subsurface.</title>
        <authorList>
            <person name="Probst A.J."/>
            <person name="Ladd B."/>
            <person name="Jarett J.K."/>
            <person name="Geller-Mcgrath D.E."/>
            <person name="Sieber C.M."/>
            <person name="Emerson J.B."/>
            <person name="Anantharaman K."/>
            <person name="Thomas B.C."/>
            <person name="Malmstrom R."/>
            <person name="Stieglmeier M."/>
            <person name="Klingl A."/>
            <person name="Woyke T."/>
            <person name="Ryan C.M."/>
            <person name="Banfield J.F."/>
        </authorList>
    </citation>
    <scope>NUCLEOTIDE SEQUENCE [LARGE SCALE GENOMIC DNA]</scope>
    <source>
        <strain evidence="1">CG18_big_fil_WC_8_21_14_2_50_37_10</strain>
    </source>
</reference>
<dbReference type="SUPFAM" id="SSF55608">
    <property type="entry name" value="Homing endonucleases"/>
    <property type="match status" value="2"/>
</dbReference>
<dbReference type="Proteomes" id="UP000230778">
    <property type="component" value="Unassembled WGS sequence"/>
</dbReference>
<evidence type="ECO:0000313" key="2">
    <source>
        <dbReference type="Proteomes" id="UP000230778"/>
    </source>
</evidence>
<dbReference type="InterPro" id="IPR027434">
    <property type="entry name" value="Homing_endonucl"/>
</dbReference>
<accession>A0A2H0FJN6</accession>